<organism evidence="1 2">
    <name type="scientific">Solanum commersonii</name>
    <name type="common">Commerson's wild potato</name>
    <name type="synonym">Commerson's nightshade</name>
    <dbReference type="NCBI Taxonomy" id="4109"/>
    <lineage>
        <taxon>Eukaryota</taxon>
        <taxon>Viridiplantae</taxon>
        <taxon>Streptophyta</taxon>
        <taxon>Embryophyta</taxon>
        <taxon>Tracheophyta</taxon>
        <taxon>Spermatophyta</taxon>
        <taxon>Magnoliopsida</taxon>
        <taxon>eudicotyledons</taxon>
        <taxon>Gunneridae</taxon>
        <taxon>Pentapetalae</taxon>
        <taxon>asterids</taxon>
        <taxon>lamiids</taxon>
        <taxon>Solanales</taxon>
        <taxon>Solanaceae</taxon>
        <taxon>Solanoideae</taxon>
        <taxon>Solaneae</taxon>
        <taxon>Solanum</taxon>
    </lineage>
</organism>
<sequence>MLHVWCIIKATIVEENALSVVRLLSHNYKRRCTKCGSSSKLQLQKKMHHVWFIIKVATAKEDDSYVVRHERCDCRIRCTKCALLFKPQLQNKMHQHEASNQHGENIGICSRTLHDDYDDDKILNQYENQYAAIRRRSKEVNS</sequence>
<gene>
    <name evidence="1" type="ORF">H5410_036591</name>
</gene>
<dbReference type="AlphaFoldDB" id="A0A9J5Y633"/>
<evidence type="ECO:0000313" key="2">
    <source>
        <dbReference type="Proteomes" id="UP000824120"/>
    </source>
</evidence>
<comment type="caution">
    <text evidence="1">The sequence shown here is derived from an EMBL/GenBank/DDBJ whole genome shotgun (WGS) entry which is preliminary data.</text>
</comment>
<keyword evidence="2" id="KW-1185">Reference proteome</keyword>
<evidence type="ECO:0000313" key="1">
    <source>
        <dbReference type="EMBL" id="KAG5595359.1"/>
    </source>
</evidence>
<proteinExistence type="predicted"/>
<accession>A0A9J5Y633</accession>
<dbReference type="Proteomes" id="UP000824120">
    <property type="component" value="Chromosome 7"/>
</dbReference>
<protein>
    <submittedName>
        <fullName evidence="1">Uncharacterized protein</fullName>
    </submittedName>
</protein>
<name>A0A9J5Y633_SOLCO</name>
<dbReference type="EMBL" id="JACXVP010000007">
    <property type="protein sequence ID" value="KAG5595359.1"/>
    <property type="molecule type" value="Genomic_DNA"/>
</dbReference>
<reference evidence="1 2" key="1">
    <citation type="submission" date="2020-09" db="EMBL/GenBank/DDBJ databases">
        <title>De no assembly of potato wild relative species, Solanum commersonii.</title>
        <authorList>
            <person name="Cho K."/>
        </authorList>
    </citation>
    <scope>NUCLEOTIDE SEQUENCE [LARGE SCALE GENOMIC DNA]</scope>
    <source>
        <strain evidence="1">LZ3.2</strain>
        <tissue evidence="1">Leaf</tissue>
    </source>
</reference>